<organism evidence="2 3">
    <name type="scientific">Actinokineospora spheciospongiae</name>
    <dbReference type="NCBI Taxonomy" id="909613"/>
    <lineage>
        <taxon>Bacteria</taxon>
        <taxon>Bacillati</taxon>
        <taxon>Actinomycetota</taxon>
        <taxon>Actinomycetes</taxon>
        <taxon>Pseudonocardiales</taxon>
        <taxon>Pseudonocardiaceae</taxon>
        <taxon>Actinokineospora</taxon>
    </lineage>
</organism>
<name>W7IGN3_9PSEU</name>
<evidence type="ECO:0000256" key="1">
    <source>
        <dbReference type="SAM" id="MobiDB-lite"/>
    </source>
</evidence>
<evidence type="ECO:0000313" key="3">
    <source>
        <dbReference type="Proteomes" id="UP000019277"/>
    </source>
</evidence>
<evidence type="ECO:0000313" key="2">
    <source>
        <dbReference type="EMBL" id="EWC59463.1"/>
    </source>
</evidence>
<protein>
    <submittedName>
        <fullName evidence="2">Uncharacterized protein</fullName>
    </submittedName>
</protein>
<gene>
    <name evidence="2" type="ORF">UO65_5191</name>
</gene>
<dbReference type="STRING" id="909613.UO65_5191"/>
<dbReference type="EMBL" id="AYXG01000203">
    <property type="protein sequence ID" value="EWC59463.1"/>
    <property type="molecule type" value="Genomic_DNA"/>
</dbReference>
<dbReference type="Proteomes" id="UP000019277">
    <property type="component" value="Unassembled WGS sequence"/>
</dbReference>
<feature type="compositionally biased region" description="Basic and acidic residues" evidence="1">
    <location>
        <begin position="295"/>
        <end position="305"/>
    </location>
</feature>
<reference evidence="2 3" key="1">
    <citation type="journal article" date="2014" name="Genome Announc.">
        <title>Draft Genome Sequence of the Antitrypanosomally Active Sponge-Associated Bacterium Actinokineospora sp. Strain EG49.</title>
        <authorList>
            <person name="Harjes J."/>
            <person name="Ryu T."/>
            <person name="Abdelmohsen U.R."/>
            <person name="Moitinho-Silva L."/>
            <person name="Horn H."/>
            <person name="Ravasi T."/>
            <person name="Hentschel U."/>
        </authorList>
    </citation>
    <scope>NUCLEOTIDE SEQUENCE [LARGE SCALE GENOMIC DNA]</scope>
    <source>
        <strain evidence="2 3">EG49</strain>
    </source>
</reference>
<dbReference type="eggNOG" id="ENOG5033QJI">
    <property type="taxonomic scope" value="Bacteria"/>
</dbReference>
<dbReference type="PATRIC" id="fig|909613.9.peg.5188"/>
<comment type="caution">
    <text evidence="2">The sequence shown here is derived from an EMBL/GenBank/DDBJ whole genome shotgun (WGS) entry which is preliminary data.</text>
</comment>
<proteinExistence type="predicted"/>
<dbReference type="OrthoDB" id="5168860at2"/>
<sequence length="345" mass="36459">MTQIASGKGAAWPGVALPVRVHDLLLGLAGRLDDDALADARELLASAEVDRSLDLVAGCLAAGPIAVSRAEHDELQELFLAAHADPAVVERLTIAEPDLVTRHRFATGSVAGVSPEDGVAEAANRVLDVLPDIRAVWAVWRLTPAGPATGPVPHRVVLVGVGQQGSAPATAYRVEHALRRAGITASVEVLRDGAEPTDYHRTAMRYANEVGAARTNVVAAPTGSEQAPRAERREPELTAPTLPSPPSITPPKISSAPDPEPTPWSTEEPKAEAKSAAAATDESLNDQELDLLRQLQEELARREQTDPAQPAAWQGDLGTSTPFDWSEANSSTMVNGIPLQPPDNR</sequence>
<dbReference type="RefSeq" id="WP_052021759.1">
    <property type="nucleotide sequence ID" value="NZ_AYXG01000203.1"/>
</dbReference>
<accession>W7IGN3</accession>
<keyword evidence="3" id="KW-1185">Reference proteome</keyword>
<feature type="compositionally biased region" description="Polar residues" evidence="1">
    <location>
        <begin position="317"/>
        <end position="334"/>
    </location>
</feature>
<dbReference type="AlphaFoldDB" id="W7IGN3"/>
<feature type="region of interest" description="Disordered" evidence="1">
    <location>
        <begin position="219"/>
        <end position="345"/>
    </location>
</feature>